<reference evidence="2 3" key="1">
    <citation type="submission" date="2012-10" db="EMBL/GenBank/DDBJ databases">
        <authorList>
            <person name="Zafar N."/>
            <person name="Inman J."/>
            <person name="Hall N."/>
            <person name="Lorenzi H."/>
            <person name="Caler E."/>
        </authorList>
    </citation>
    <scope>NUCLEOTIDE SEQUENCE [LARGE SCALE GENOMIC DNA]</scope>
    <source>
        <strain evidence="2 3">IP1</strain>
    </source>
</reference>
<dbReference type="GO" id="GO:0006198">
    <property type="term" value="P:cAMP catabolic process"/>
    <property type="evidence" value="ECO:0007669"/>
    <property type="project" value="InterPro"/>
</dbReference>
<accession>A0A0A1U939</accession>
<dbReference type="OrthoDB" id="258495at2759"/>
<dbReference type="GeneID" id="14890290"/>
<dbReference type="Proteomes" id="UP000014680">
    <property type="component" value="Unassembled WGS sequence"/>
</dbReference>
<name>A0A0A1U939_ENTIV</name>
<keyword evidence="3" id="KW-1185">Reference proteome</keyword>
<dbReference type="VEuPathDB" id="AmoebaDB:EIN_154860"/>
<proteinExistence type="predicted"/>
<dbReference type="CDD" id="cd07735">
    <property type="entry name" value="class_II_PDE_MBL-fold"/>
    <property type="match status" value="1"/>
</dbReference>
<evidence type="ECO:0000259" key="1">
    <source>
        <dbReference type="Pfam" id="PF12706"/>
    </source>
</evidence>
<dbReference type="OMA" id="WPDFTRI"/>
<dbReference type="PANTHER" id="PTHR28283">
    <property type="entry name" value="3',5'-CYCLIC-NUCLEOTIDE PHOSPHODIESTERASE 1"/>
    <property type="match status" value="1"/>
</dbReference>
<dbReference type="PANTHER" id="PTHR28283:SF1">
    <property type="entry name" value="3',5'-CYCLIC-NUCLEOTIDE PHOSPHODIESTERASE 1"/>
    <property type="match status" value="1"/>
</dbReference>
<dbReference type="Gene3D" id="3.60.15.10">
    <property type="entry name" value="Ribonuclease Z/Hydroxyacylglutathione hydrolase-like"/>
    <property type="match status" value="1"/>
</dbReference>
<dbReference type="GO" id="GO:1902660">
    <property type="term" value="P:negative regulation of glucose mediated signaling pathway"/>
    <property type="evidence" value="ECO:0007669"/>
    <property type="project" value="TreeGrafter"/>
</dbReference>
<dbReference type="KEGG" id="eiv:EIN_154860"/>
<dbReference type="GO" id="GO:0047555">
    <property type="term" value="F:3',5'-cyclic-GMP phosphodiesterase activity"/>
    <property type="evidence" value="ECO:0007669"/>
    <property type="project" value="TreeGrafter"/>
</dbReference>
<dbReference type="InterPro" id="IPR036866">
    <property type="entry name" value="RibonucZ/Hydroxyglut_hydro"/>
</dbReference>
<organism evidence="2 3">
    <name type="scientific">Entamoeba invadens IP1</name>
    <dbReference type="NCBI Taxonomy" id="370355"/>
    <lineage>
        <taxon>Eukaryota</taxon>
        <taxon>Amoebozoa</taxon>
        <taxon>Evosea</taxon>
        <taxon>Archamoebae</taxon>
        <taxon>Mastigamoebida</taxon>
        <taxon>Entamoebidae</taxon>
        <taxon>Entamoeba</taxon>
    </lineage>
</organism>
<dbReference type="EMBL" id="KB206474">
    <property type="protein sequence ID" value="ELP91399.1"/>
    <property type="molecule type" value="Genomic_DNA"/>
</dbReference>
<dbReference type="Pfam" id="PF12706">
    <property type="entry name" value="Lactamase_B_2"/>
    <property type="match status" value="1"/>
</dbReference>
<dbReference type="AlphaFoldDB" id="A0A0A1U939"/>
<dbReference type="GO" id="GO:0004115">
    <property type="term" value="F:3',5'-cyclic-AMP phosphodiesterase activity"/>
    <property type="evidence" value="ECO:0007669"/>
    <property type="project" value="InterPro"/>
</dbReference>
<dbReference type="RefSeq" id="XP_004258170.1">
    <property type="nucleotide sequence ID" value="XM_004258122.1"/>
</dbReference>
<dbReference type="InterPro" id="IPR001279">
    <property type="entry name" value="Metallo-B-lactamas"/>
</dbReference>
<evidence type="ECO:0000313" key="2">
    <source>
        <dbReference type="EMBL" id="ELP91399.1"/>
    </source>
</evidence>
<dbReference type="InterPro" id="IPR000396">
    <property type="entry name" value="Pdiesterase2"/>
</dbReference>
<dbReference type="SUPFAM" id="SSF56281">
    <property type="entry name" value="Metallo-hydrolase/oxidoreductase"/>
    <property type="match status" value="1"/>
</dbReference>
<feature type="domain" description="Metallo-beta-lactamase" evidence="1">
    <location>
        <begin position="49"/>
        <end position="197"/>
    </location>
</feature>
<evidence type="ECO:0000313" key="3">
    <source>
        <dbReference type="Proteomes" id="UP000014680"/>
    </source>
</evidence>
<protein>
    <recommendedName>
        <fullName evidence="1">Metallo-beta-lactamase domain-containing protein</fullName>
    </recommendedName>
</protein>
<sequence>MSLTVRVLGCGGNLGMGNQTTSFMVYKGDYTNETDIALIDGGTGLTRLSLEDIKRVKDIAITHSHIDHITGMCLLVEAFWDETLTLSVHPTLHCSSLVLKQMEDTIFKPSLWMNLIERKFYEYNEIEDGETHTLTNGITITAIKVKHSTLTFGYIVSNESSSFAFTADTCYYEPFWVALFQVKNLKAVISEVSLQNSLQDRCDASCHMCPNYLQKGLQFLDKTVKVYASHIKTYCWNKVCEELKQLDREVIILHDEMVLHF</sequence>
<gene>
    <name evidence="2" type="ORF">EIN_154860</name>
</gene>